<dbReference type="GO" id="GO:0016757">
    <property type="term" value="F:glycosyltransferase activity"/>
    <property type="evidence" value="ECO:0007669"/>
    <property type="project" value="UniProtKB-KW"/>
</dbReference>
<gene>
    <name evidence="7" type="ORF">SY84_07240</name>
</gene>
<dbReference type="AlphaFoldDB" id="A0A0F7JKU7"/>
<feature type="domain" description="Glycosyltransferase 2-like" evidence="6">
    <location>
        <begin position="57"/>
        <end position="200"/>
    </location>
</feature>
<evidence type="ECO:0000313" key="8">
    <source>
        <dbReference type="Proteomes" id="UP000034024"/>
    </source>
</evidence>
<dbReference type="Proteomes" id="UP000034024">
    <property type="component" value="Chromosome"/>
</dbReference>
<dbReference type="InterPro" id="IPR001173">
    <property type="entry name" value="Glyco_trans_2-like"/>
</dbReference>
<dbReference type="InterPro" id="IPR029044">
    <property type="entry name" value="Nucleotide-diphossugar_trans"/>
</dbReference>
<dbReference type="RefSeq" id="WP_046843457.1">
    <property type="nucleotide sequence ID" value="NZ_CP011389.1"/>
</dbReference>
<feature type="transmembrane region" description="Helical" evidence="5">
    <location>
        <begin position="379"/>
        <end position="406"/>
    </location>
</feature>
<evidence type="ECO:0000313" key="7">
    <source>
        <dbReference type="EMBL" id="AKH16886.1"/>
    </source>
</evidence>
<accession>A0A0F7JKU7</accession>
<keyword evidence="3" id="KW-0808">Transferase</keyword>
<keyword evidence="5" id="KW-0812">Transmembrane</keyword>
<sequence length="482" mass="54620">MNLTVVEFLFLVYFALMNVGYAIGLTTTVRELARSMRRHQTLRFDALLLGQTHKPISLLVPAYNEEATIEASVRSFLNLRYPQFEVIVVNDGSRDRTLDVLNATFDLHPAQMVVPLTIPTRSVRGTYRSAREDRLIVIDKDNGGKADSLNVAMQYARYPLFCALDADSLLDEEALLRVARRFADDDNLLVVGGTVRPLNGAVFHDGRIVDLHLPATAVERFQLVEYIRAFLVGRTTLSAYGLLLIISGAFGLFRRDVALQVGGYAHDTVGEDMELIVRLHRHAREQRRPYAITYVIDPICWTQVPDTWNLLRRQRDRWQRGLIEALWKHRRMFLNPRYGRIGLISMPYYVFFEALAPVIELTGYALAVGLVVTGKFSAPFVALFFLLATAYGTLISFSAQSVEVFLRQRISRPGDRLRLLGFALLDNLGFRQWTLLIRFWATLTGPLRAGQWGKMERRRIDTGTPPTPPPDAGDSPRNPDPT</sequence>
<reference evidence="7 8" key="1">
    <citation type="submission" date="2015-01" db="EMBL/GenBank/DDBJ databases">
        <title>Deinococcus soli/N5/whole genome sequencing.</title>
        <authorList>
            <person name="Kim M.K."/>
            <person name="Srinivasan S."/>
            <person name="Lee J.-J."/>
        </authorList>
    </citation>
    <scope>NUCLEOTIDE SEQUENCE [LARGE SCALE GENOMIC DNA]</scope>
    <source>
        <strain evidence="7 8">N5</strain>
    </source>
</reference>
<evidence type="ECO:0000256" key="4">
    <source>
        <dbReference type="SAM" id="MobiDB-lite"/>
    </source>
</evidence>
<evidence type="ECO:0000256" key="5">
    <source>
        <dbReference type="SAM" id="Phobius"/>
    </source>
</evidence>
<evidence type="ECO:0000256" key="2">
    <source>
        <dbReference type="ARBA" id="ARBA00022676"/>
    </source>
</evidence>
<keyword evidence="2" id="KW-0328">Glycosyltransferase</keyword>
<dbReference type="PATRIC" id="fig|1309411.5.peg.1476"/>
<feature type="region of interest" description="Disordered" evidence="4">
    <location>
        <begin position="454"/>
        <end position="482"/>
    </location>
</feature>
<dbReference type="SUPFAM" id="SSF53448">
    <property type="entry name" value="Nucleotide-diphospho-sugar transferases"/>
    <property type="match status" value="1"/>
</dbReference>
<keyword evidence="5" id="KW-0472">Membrane</keyword>
<name>A0A0F7JKU7_9DEIO</name>
<dbReference type="PANTHER" id="PTHR43630:SF1">
    <property type="entry name" value="POLY-BETA-1,6-N-ACETYL-D-GLUCOSAMINE SYNTHASE"/>
    <property type="match status" value="1"/>
</dbReference>
<dbReference type="PANTHER" id="PTHR43630">
    <property type="entry name" value="POLY-BETA-1,6-N-ACETYL-D-GLUCOSAMINE SYNTHASE"/>
    <property type="match status" value="1"/>
</dbReference>
<dbReference type="EMBL" id="CP011389">
    <property type="protein sequence ID" value="AKH16886.1"/>
    <property type="molecule type" value="Genomic_DNA"/>
</dbReference>
<dbReference type="Gene3D" id="3.90.550.10">
    <property type="entry name" value="Spore Coat Polysaccharide Biosynthesis Protein SpsA, Chain A"/>
    <property type="match status" value="1"/>
</dbReference>
<dbReference type="KEGG" id="dch:SY84_07240"/>
<dbReference type="Pfam" id="PF00535">
    <property type="entry name" value="Glycos_transf_2"/>
    <property type="match status" value="1"/>
</dbReference>
<protein>
    <recommendedName>
        <fullName evidence="6">Glycosyltransferase 2-like domain-containing protein</fullName>
    </recommendedName>
</protein>
<keyword evidence="5" id="KW-1133">Transmembrane helix</keyword>
<dbReference type="CDD" id="cd06423">
    <property type="entry name" value="CESA_like"/>
    <property type="match status" value="1"/>
</dbReference>
<feature type="transmembrane region" description="Helical" evidence="5">
    <location>
        <begin position="6"/>
        <end position="29"/>
    </location>
</feature>
<feature type="transmembrane region" description="Helical" evidence="5">
    <location>
        <begin position="338"/>
        <end position="359"/>
    </location>
</feature>
<dbReference type="OrthoDB" id="9768769at2"/>
<keyword evidence="8" id="KW-1185">Reference proteome</keyword>
<comment type="similarity">
    <text evidence="1">Belongs to the glycosyltransferase 2 family.</text>
</comment>
<evidence type="ECO:0000259" key="6">
    <source>
        <dbReference type="Pfam" id="PF00535"/>
    </source>
</evidence>
<evidence type="ECO:0000256" key="1">
    <source>
        <dbReference type="ARBA" id="ARBA00006739"/>
    </source>
</evidence>
<proteinExistence type="inferred from homology"/>
<evidence type="ECO:0000256" key="3">
    <source>
        <dbReference type="ARBA" id="ARBA00022679"/>
    </source>
</evidence>
<organism evidence="7 8">
    <name type="scientific">Deinococcus soli</name>
    <name type="common">ex Cha et al. 2016</name>
    <dbReference type="NCBI Taxonomy" id="1309411"/>
    <lineage>
        <taxon>Bacteria</taxon>
        <taxon>Thermotogati</taxon>
        <taxon>Deinococcota</taxon>
        <taxon>Deinococci</taxon>
        <taxon>Deinococcales</taxon>
        <taxon>Deinococcaceae</taxon>
        <taxon>Deinococcus</taxon>
    </lineage>
</organism>